<evidence type="ECO:0000256" key="1">
    <source>
        <dbReference type="SAM" id="SignalP"/>
    </source>
</evidence>
<feature type="signal peptide" evidence="1">
    <location>
        <begin position="1"/>
        <end position="30"/>
    </location>
</feature>
<dbReference type="SUPFAM" id="SSF51445">
    <property type="entry name" value="(Trans)glycosidases"/>
    <property type="match status" value="1"/>
</dbReference>
<evidence type="ECO:0000259" key="2">
    <source>
        <dbReference type="PROSITE" id="PS51910"/>
    </source>
</evidence>
<protein>
    <submittedName>
        <fullName evidence="3">Chitinase</fullName>
    </submittedName>
</protein>
<organism evidence="3 4">
    <name type="scientific">Streptomyces fildesensis</name>
    <dbReference type="NCBI Taxonomy" id="375757"/>
    <lineage>
        <taxon>Bacteria</taxon>
        <taxon>Bacillati</taxon>
        <taxon>Actinomycetota</taxon>
        <taxon>Actinomycetes</taxon>
        <taxon>Kitasatosporales</taxon>
        <taxon>Streptomycetaceae</taxon>
        <taxon>Streptomyces</taxon>
    </lineage>
</organism>
<feature type="chain" id="PRO_5046009668" evidence="1">
    <location>
        <begin position="31"/>
        <end position="342"/>
    </location>
</feature>
<feature type="domain" description="GH18" evidence="2">
    <location>
        <begin position="50"/>
        <end position="342"/>
    </location>
</feature>
<dbReference type="InterPro" id="IPR001223">
    <property type="entry name" value="Glyco_hydro18_cat"/>
</dbReference>
<dbReference type="PANTHER" id="PTHR42976">
    <property type="entry name" value="BIFUNCTIONAL CHITINASE/LYSOZYME-RELATED"/>
    <property type="match status" value="1"/>
</dbReference>
<dbReference type="InterPro" id="IPR017853">
    <property type="entry name" value="GH"/>
</dbReference>
<dbReference type="PROSITE" id="PS51318">
    <property type="entry name" value="TAT"/>
    <property type="match status" value="1"/>
</dbReference>
<dbReference type="EMBL" id="JBITYG010000001">
    <property type="protein sequence ID" value="MFI9099150.1"/>
    <property type="molecule type" value="Genomic_DNA"/>
</dbReference>
<dbReference type="PANTHER" id="PTHR42976:SF1">
    <property type="entry name" value="GH18 DOMAIN-CONTAINING PROTEIN-RELATED"/>
    <property type="match status" value="1"/>
</dbReference>
<sequence length="342" mass="35235">MLFFPHSRRGRIALAATVGLAAASALGATAQATTPTAAKAAPQAAAALPSGIAAPYLYLGWGTPPSATSVMSATGIKQFTMAFMLSDGGCNPKWDGSRALTGGTDASTINAIRNAGGDVTVSFGGWSGNKLEEKCTSASALAGAYQKAINAYKLKSIDIDIEASAVENSTVRKRTVDALKIIKTNNSDVKVYLTFGTTPTGPDSNGKDLIKKGAAAGLNADGWAVMPFDYDQGAVDMAATTKSAVDGLKNAVASAYGLSSDAAYRKVGFSSMNGITDSAGEKVTLANFKSMVSYATSHHLARVSFWSVNRDRKCGSGTDADACSGISQNNWDFTKALAVYTG</sequence>
<reference evidence="3 4" key="1">
    <citation type="submission" date="2024-10" db="EMBL/GenBank/DDBJ databases">
        <title>The Natural Products Discovery Center: Release of the First 8490 Sequenced Strains for Exploring Actinobacteria Biosynthetic Diversity.</title>
        <authorList>
            <person name="Kalkreuter E."/>
            <person name="Kautsar S.A."/>
            <person name="Yang D."/>
            <person name="Bader C.D."/>
            <person name="Teijaro C.N."/>
            <person name="Fluegel L."/>
            <person name="Davis C.M."/>
            <person name="Simpson J.R."/>
            <person name="Lauterbach L."/>
            <person name="Steele A.D."/>
            <person name="Gui C."/>
            <person name="Meng S."/>
            <person name="Li G."/>
            <person name="Viehrig K."/>
            <person name="Ye F."/>
            <person name="Su P."/>
            <person name="Kiefer A.F."/>
            <person name="Nichols A."/>
            <person name="Cepeda A.J."/>
            <person name="Yan W."/>
            <person name="Fan B."/>
            <person name="Jiang Y."/>
            <person name="Adhikari A."/>
            <person name="Zheng C.-J."/>
            <person name="Schuster L."/>
            <person name="Cowan T.M."/>
            <person name="Smanski M.J."/>
            <person name="Chevrette M.G."/>
            <person name="De Carvalho L.P.S."/>
            <person name="Shen B."/>
        </authorList>
    </citation>
    <scope>NUCLEOTIDE SEQUENCE [LARGE SCALE GENOMIC DNA]</scope>
    <source>
        <strain evidence="3 4">NPDC053399</strain>
    </source>
</reference>
<keyword evidence="1" id="KW-0732">Signal</keyword>
<evidence type="ECO:0000313" key="4">
    <source>
        <dbReference type="Proteomes" id="UP001614394"/>
    </source>
</evidence>
<proteinExistence type="predicted"/>
<accession>A0ABW8C164</accession>
<dbReference type="Proteomes" id="UP001614394">
    <property type="component" value="Unassembled WGS sequence"/>
</dbReference>
<gene>
    <name evidence="3" type="ORF">ACIGXA_01395</name>
</gene>
<keyword evidence="4" id="KW-1185">Reference proteome</keyword>
<evidence type="ECO:0000313" key="3">
    <source>
        <dbReference type="EMBL" id="MFI9099150.1"/>
    </source>
</evidence>
<dbReference type="Gene3D" id="3.20.20.80">
    <property type="entry name" value="Glycosidases"/>
    <property type="match status" value="1"/>
</dbReference>
<dbReference type="InterPro" id="IPR052750">
    <property type="entry name" value="GH18_Chitinase"/>
</dbReference>
<dbReference type="CDD" id="cd06543">
    <property type="entry name" value="GH18_PF-ChiA-like"/>
    <property type="match status" value="1"/>
</dbReference>
<dbReference type="RefSeq" id="WP_399643404.1">
    <property type="nucleotide sequence ID" value="NZ_JBITYG010000001.1"/>
</dbReference>
<comment type="caution">
    <text evidence="3">The sequence shown here is derived from an EMBL/GenBank/DDBJ whole genome shotgun (WGS) entry which is preliminary data.</text>
</comment>
<name>A0ABW8C164_9ACTN</name>
<dbReference type="PROSITE" id="PS51910">
    <property type="entry name" value="GH18_2"/>
    <property type="match status" value="1"/>
</dbReference>
<dbReference type="InterPro" id="IPR006311">
    <property type="entry name" value="TAT_signal"/>
</dbReference>